<accession>A0A0H1BJH3</accession>
<comment type="caution">
    <text evidence="2">The sequence shown here is derived from an EMBL/GenBank/DDBJ whole genome shotgun (WGS) entry which is preliminary data.</text>
</comment>
<gene>
    <name evidence="2" type="ORF">EMPG_13502</name>
</gene>
<reference evidence="3" key="1">
    <citation type="journal article" date="2015" name="PLoS Genet.">
        <title>The dynamic genome and transcriptome of the human fungal pathogen Blastomyces and close relative Emmonsia.</title>
        <authorList>
            <person name="Munoz J.F."/>
            <person name="Gauthier G.M."/>
            <person name="Desjardins C.A."/>
            <person name="Gallo J.E."/>
            <person name="Holder J."/>
            <person name="Sullivan T.D."/>
            <person name="Marty A.J."/>
            <person name="Carmen J.C."/>
            <person name="Chen Z."/>
            <person name="Ding L."/>
            <person name="Gujja S."/>
            <person name="Magrini V."/>
            <person name="Misas E."/>
            <person name="Mitreva M."/>
            <person name="Priest M."/>
            <person name="Saif S."/>
            <person name="Whiston E.A."/>
            <person name="Young S."/>
            <person name="Zeng Q."/>
            <person name="Goldman W.E."/>
            <person name="Mardis E.R."/>
            <person name="Taylor J.W."/>
            <person name="McEwen J.G."/>
            <person name="Clay O.K."/>
            <person name="Klein B.S."/>
            <person name="Cuomo C.A."/>
        </authorList>
    </citation>
    <scope>NUCLEOTIDE SEQUENCE [LARGE SCALE GENOMIC DNA]</scope>
    <source>
        <strain evidence="3">UAMH 139</strain>
    </source>
</reference>
<evidence type="ECO:0000256" key="1">
    <source>
        <dbReference type="SAM" id="MobiDB-lite"/>
    </source>
</evidence>
<name>A0A0H1BJH3_9EURO</name>
<proteinExistence type="predicted"/>
<sequence>MPEITPGLGTLNRERGRSCKTQASRQKSTRWAPRKLLSKPPKHFSLLNTCEIGTGITWPSVSSALGETTSDTELNVLSESKDFGDGSLADWNISNCETRDTKSLVEGKKGADTVSLAREDSLVIILELATPEAPEK</sequence>
<feature type="region of interest" description="Disordered" evidence="1">
    <location>
        <begin position="1"/>
        <end position="32"/>
    </location>
</feature>
<protein>
    <submittedName>
        <fullName evidence="2">Uncharacterized protein</fullName>
    </submittedName>
</protein>
<dbReference type="OrthoDB" id="10420620at2759"/>
<evidence type="ECO:0000313" key="2">
    <source>
        <dbReference type="EMBL" id="KLJ11192.1"/>
    </source>
</evidence>
<dbReference type="Proteomes" id="UP000053573">
    <property type="component" value="Unassembled WGS sequence"/>
</dbReference>
<evidence type="ECO:0000313" key="3">
    <source>
        <dbReference type="Proteomes" id="UP000053573"/>
    </source>
</evidence>
<dbReference type="AlphaFoldDB" id="A0A0H1BJH3"/>
<dbReference type="EMBL" id="LDEV01001704">
    <property type="protein sequence ID" value="KLJ11192.1"/>
    <property type="molecule type" value="Genomic_DNA"/>
</dbReference>
<keyword evidence="3" id="KW-1185">Reference proteome</keyword>
<organism evidence="2 3">
    <name type="scientific">Blastomyces silverae</name>
    <dbReference type="NCBI Taxonomy" id="2060906"/>
    <lineage>
        <taxon>Eukaryota</taxon>
        <taxon>Fungi</taxon>
        <taxon>Dikarya</taxon>
        <taxon>Ascomycota</taxon>
        <taxon>Pezizomycotina</taxon>
        <taxon>Eurotiomycetes</taxon>
        <taxon>Eurotiomycetidae</taxon>
        <taxon>Onygenales</taxon>
        <taxon>Ajellomycetaceae</taxon>
        <taxon>Blastomyces</taxon>
    </lineage>
</organism>